<keyword evidence="4" id="KW-1185">Reference proteome</keyword>
<feature type="signal peptide" evidence="2">
    <location>
        <begin position="1"/>
        <end position="22"/>
    </location>
</feature>
<dbReference type="PANTHER" id="PTHR47388:SF1">
    <property type="entry name" value="TUMOR NECROSIS FACTOR RECEPTOR SUPERFAMILY MEMBER 18"/>
    <property type="match status" value="1"/>
</dbReference>
<dbReference type="GeneID" id="112540417"/>
<proteinExistence type="predicted"/>
<gene>
    <name evidence="5" type="primary">TNFRSF18</name>
</gene>
<reference evidence="5" key="1">
    <citation type="submission" date="2025-08" db="UniProtKB">
        <authorList>
            <consortium name="RefSeq"/>
        </authorList>
    </citation>
    <scope>IDENTIFICATION</scope>
    <source>
        <tissue evidence="5">Liver</tissue>
    </source>
</reference>
<dbReference type="RefSeq" id="XP_025021196.1">
    <property type="nucleotide sequence ID" value="XM_025165428.1"/>
</dbReference>
<keyword evidence="1" id="KW-0472">Membrane</keyword>
<dbReference type="CTD" id="8784"/>
<keyword evidence="2" id="KW-0732">Signal</keyword>
<dbReference type="GO" id="GO:0045785">
    <property type="term" value="P:positive regulation of cell adhesion"/>
    <property type="evidence" value="ECO:0007669"/>
    <property type="project" value="TreeGrafter"/>
</dbReference>
<feature type="domain" description="TNFR-Cys" evidence="3">
    <location>
        <begin position="90"/>
        <end position="128"/>
    </location>
</feature>
<dbReference type="OrthoDB" id="9374769at2759"/>
<evidence type="ECO:0000313" key="5">
    <source>
        <dbReference type="RefSeq" id="XP_025021196.1"/>
    </source>
</evidence>
<dbReference type="OMA" id="DTCSCQF"/>
<dbReference type="Gene3D" id="2.10.50.10">
    <property type="entry name" value="Tumor Necrosis Factor Receptor, subunit A, domain 2"/>
    <property type="match status" value="1"/>
</dbReference>
<accession>A0A9F5IYA6</accession>
<protein>
    <submittedName>
        <fullName evidence="5">Tumor necrosis factor receptor superfamily member 18</fullName>
    </submittedName>
</protein>
<evidence type="ECO:0000313" key="4">
    <source>
        <dbReference type="Proteomes" id="UP000695026"/>
    </source>
</evidence>
<dbReference type="AlphaFoldDB" id="A0A9F5IYA6"/>
<keyword evidence="1" id="KW-0812">Transmembrane</keyword>
<organism evidence="4 5">
    <name type="scientific">Python bivittatus</name>
    <name type="common">Burmese python</name>
    <name type="synonym">Python molurus bivittatus</name>
    <dbReference type="NCBI Taxonomy" id="176946"/>
    <lineage>
        <taxon>Eukaryota</taxon>
        <taxon>Metazoa</taxon>
        <taxon>Chordata</taxon>
        <taxon>Craniata</taxon>
        <taxon>Vertebrata</taxon>
        <taxon>Euteleostomi</taxon>
        <taxon>Lepidosauria</taxon>
        <taxon>Squamata</taxon>
        <taxon>Bifurcata</taxon>
        <taxon>Unidentata</taxon>
        <taxon>Episquamata</taxon>
        <taxon>Toxicofera</taxon>
        <taxon>Serpentes</taxon>
        <taxon>Henophidia</taxon>
        <taxon>Pythonidae</taxon>
        <taxon>Python</taxon>
    </lineage>
</organism>
<evidence type="ECO:0000259" key="3">
    <source>
        <dbReference type="SMART" id="SM00208"/>
    </source>
</evidence>
<dbReference type="PANTHER" id="PTHR47388">
    <property type="entry name" value="TUMOR NECROSIS FACTOR RECEPTOR SUPERFAMILY MEMBER 18"/>
    <property type="match status" value="1"/>
</dbReference>
<keyword evidence="1" id="KW-1133">Transmembrane helix</keyword>
<feature type="transmembrane region" description="Helical" evidence="1">
    <location>
        <begin position="147"/>
        <end position="177"/>
    </location>
</feature>
<dbReference type="InterPro" id="IPR053107">
    <property type="entry name" value="TNFRSF18"/>
</dbReference>
<dbReference type="KEGG" id="pbi:112540417"/>
<dbReference type="InterPro" id="IPR001368">
    <property type="entry name" value="TNFR/NGFR_Cys_rich_reg"/>
</dbReference>
<name>A0A9F5IYA6_PYTBI</name>
<dbReference type="SMART" id="SM00208">
    <property type="entry name" value="TNFR"/>
    <property type="match status" value="1"/>
</dbReference>
<dbReference type="GO" id="GO:0009897">
    <property type="term" value="C:external side of plasma membrane"/>
    <property type="evidence" value="ECO:0007669"/>
    <property type="project" value="TreeGrafter"/>
</dbReference>
<dbReference type="Proteomes" id="UP000695026">
    <property type="component" value="Unplaced"/>
</dbReference>
<dbReference type="Pfam" id="PF00020">
    <property type="entry name" value="TNFR_c6"/>
    <property type="match status" value="1"/>
</dbReference>
<keyword evidence="5" id="KW-0675">Receptor</keyword>
<evidence type="ECO:0000256" key="1">
    <source>
        <dbReference type="SAM" id="Phobius"/>
    </source>
</evidence>
<sequence length="237" mass="26133">MEGRYCLMFLTALCLSVEPGTASKERTQADRLCCAASRSAEPPKSCGSCGPGQCCKDKRCSQCAPLLQCPEGKELYCTGTIEYRYFCKRCPDGTYSENNNSCCNPWTDCEKMGQWTVQQGNETHNAVCGPKPSAILVEPVSTNNLTYWIPLGGFTTFLIILIAASILMLAVMILCLITHIIIHRAKLRVVEEPKSVHPLNLPESQLDLEDTFSCQFPEEEHGDKILGGNFSLTSVVH</sequence>
<evidence type="ECO:0000256" key="2">
    <source>
        <dbReference type="SAM" id="SignalP"/>
    </source>
</evidence>
<feature type="chain" id="PRO_5039892613" evidence="2">
    <location>
        <begin position="23"/>
        <end position="237"/>
    </location>
</feature>